<evidence type="ECO:0000313" key="2">
    <source>
        <dbReference type="Proteomes" id="UP000622707"/>
    </source>
</evidence>
<accession>A0ABS1JU48</accession>
<gene>
    <name evidence="1" type="ORF">JI746_21655</name>
</gene>
<reference evidence="1 2" key="1">
    <citation type="journal article" date="2017" name="Int. J. Syst. Evol. Microbiol.">
        <title>Ramlibacter alkalitolerans sp. nov., alkali-tolerant bacterium isolated from soil of ginseng.</title>
        <authorList>
            <person name="Lee D.H."/>
            <person name="Cha C.J."/>
        </authorList>
    </citation>
    <scope>NUCLEOTIDE SEQUENCE [LARGE SCALE GENOMIC DNA]</scope>
    <source>
        <strain evidence="1 2">KACC 19305</strain>
    </source>
</reference>
<dbReference type="Proteomes" id="UP000622707">
    <property type="component" value="Unassembled WGS sequence"/>
</dbReference>
<protein>
    <submittedName>
        <fullName evidence="1">Uncharacterized protein</fullName>
    </submittedName>
</protein>
<name>A0ABS1JU48_9BURK</name>
<organism evidence="1 2">
    <name type="scientific">Ramlibacter alkalitolerans</name>
    <dbReference type="NCBI Taxonomy" id="2039631"/>
    <lineage>
        <taxon>Bacteria</taxon>
        <taxon>Pseudomonadati</taxon>
        <taxon>Pseudomonadota</taxon>
        <taxon>Betaproteobacteria</taxon>
        <taxon>Burkholderiales</taxon>
        <taxon>Comamonadaceae</taxon>
        <taxon>Ramlibacter</taxon>
    </lineage>
</organism>
<sequence length="125" mass="13845">MSDRPMLVEDLIAFLSTKNPKAPVLFVNEGNQFLVAKQVVPYPNLPEEDRAQAAALGIDLPLPAMKVRDETRGTMYLGAPLETDQFLKFVCKMGSLTMEFSCEQDVVMLTGKVFHKEEAPQSATP</sequence>
<proteinExistence type="predicted"/>
<keyword evidence="2" id="KW-1185">Reference proteome</keyword>
<comment type="caution">
    <text evidence="1">The sequence shown here is derived from an EMBL/GenBank/DDBJ whole genome shotgun (WGS) entry which is preliminary data.</text>
</comment>
<evidence type="ECO:0000313" key="1">
    <source>
        <dbReference type="EMBL" id="MBL0427727.1"/>
    </source>
</evidence>
<dbReference type="EMBL" id="JAEQND010000013">
    <property type="protein sequence ID" value="MBL0427727.1"/>
    <property type="molecule type" value="Genomic_DNA"/>
</dbReference>